<evidence type="ECO:0000256" key="3">
    <source>
        <dbReference type="ARBA" id="ARBA00012970"/>
    </source>
</evidence>
<dbReference type="InterPro" id="IPR036343">
    <property type="entry name" value="GluRdtase_N_sf"/>
</dbReference>
<dbReference type="GO" id="GO:0019353">
    <property type="term" value="P:protoporphyrinogen IX biosynthetic process from glutamate"/>
    <property type="evidence" value="ECO:0007669"/>
    <property type="project" value="TreeGrafter"/>
</dbReference>
<feature type="region of interest" description="Disordered" evidence="14">
    <location>
        <begin position="432"/>
        <end position="474"/>
    </location>
</feature>
<feature type="binding site" evidence="8 10">
    <location>
        <begin position="114"/>
        <end position="116"/>
    </location>
    <ligand>
        <name>substrate</name>
    </ligand>
</feature>
<comment type="subunit">
    <text evidence="8">Homodimer.</text>
</comment>
<dbReference type="EMBL" id="FNFM01000002">
    <property type="protein sequence ID" value="SDJ81710.1"/>
    <property type="molecule type" value="Genomic_DNA"/>
</dbReference>
<keyword evidence="4 8" id="KW-0521">NADP</keyword>
<reference evidence="19" key="1">
    <citation type="submission" date="2016-10" db="EMBL/GenBank/DDBJ databases">
        <authorList>
            <person name="Varghese N."/>
            <person name="Submissions S."/>
        </authorList>
    </citation>
    <scope>NUCLEOTIDE SEQUENCE [LARGE SCALE GENOMIC DNA]</scope>
    <source>
        <strain evidence="19">DSM 45460</strain>
    </source>
</reference>
<evidence type="ECO:0000256" key="12">
    <source>
        <dbReference type="PIRSR" id="PIRSR000445-4"/>
    </source>
</evidence>
<comment type="function">
    <text evidence="8">Catalyzes the NADPH-dependent reduction of glutamyl-tRNA(Glu) to glutamate 1-semialdehyde (GSA).</text>
</comment>
<evidence type="ECO:0000259" key="15">
    <source>
        <dbReference type="Pfam" id="PF00745"/>
    </source>
</evidence>
<dbReference type="OrthoDB" id="110209at2"/>
<evidence type="ECO:0000256" key="1">
    <source>
        <dbReference type="ARBA" id="ARBA00005059"/>
    </source>
</evidence>
<keyword evidence="6 8" id="KW-0627">Porphyrin biosynthesis</keyword>
<sequence length="474" mass="49836">MNLLTVGLSHNSSPVRMLERMAVGADDVGKLLHELLRSEHICEAMLVATCNRVEVYAVAETFHGGLDDVTSVLSRHAGVEFSELADHLYVHYAGAVVEHLFSVAAGLDSMVVGEAQILGQLRQAYSDADEAETVGKTLHELAQQALRVGKRVHSETDIDAAGASVVSEALSDAEDVLASLSGRSALLVGAGSMGALAASQLKRLGVAEVVIANRTSGNGDRLAESLRSEGLSAATVPLSELSGAIREADLVVTCTGAVDAVLDTATVSNALAARSSDAPLLCCDLGLPRDIEPEVAELTGVTVVDLESLQRRLADQHGGGARQEAGDIIAEEVRSYLAAQRSAEVTPTVTALRKRAAEVVDSELLRLDSRLPELDTDVRGELARTVRRVVDKLLHSPTVRVKQLASAPGGSGYADALRELFELDPQTAAAIGTPQAVEEGEHTAPGTRTSVSHAQPPRAAAVSRDRSEQDGEDR</sequence>
<evidence type="ECO:0000256" key="10">
    <source>
        <dbReference type="PIRSR" id="PIRSR000445-2"/>
    </source>
</evidence>
<dbReference type="Proteomes" id="UP000199213">
    <property type="component" value="Unassembled WGS sequence"/>
</dbReference>
<dbReference type="InterPro" id="IPR036453">
    <property type="entry name" value="GluRdtase_dimer_dom_sf"/>
</dbReference>
<dbReference type="SUPFAM" id="SSF51735">
    <property type="entry name" value="NAD(P)-binding Rossmann-fold domains"/>
    <property type="match status" value="1"/>
</dbReference>
<feature type="compositionally biased region" description="Basic and acidic residues" evidence="14">
    <location>
        <begin position="463"/>
        <end position="474"/>
    </location>
</feature>
<dbReference type="PROSITE" id="PS00747">
    <property type="entry name" value="GLUTR"/>
    <property type="match status" value="1"/>
</dbReference>
<comment type="miscellaneous">
    <text evidence="8">During catalysis, the active site Cys acts as a nucleophile attacking the alpha-carbonyl group of tRNA-bound glutamate with the formation of a thioester intermediate between enzyme and glutamate, and the concomitant release of tRNA(Glu). The thioester intermediate is finally reduced by direct hydride transfer from NADPH, to form the product GSA.</text>
</comment>
<dbReference type="EC" id="1.2.1.70" evidence="3 8"/>
<keyword evidence="5 8" id="KW-0560">Oxidoreductase</keyword>
<dbReference type="PANTHER" id="PTHR43013:SF1">
    <property type="entry name" value="GLUTAMYL-TRNA REDUCTASE"/>
    <property type="match status" value="1"/>
</dbReference>
<dbReference type="HAMAP" id="MF_00087">
    <property type="entry name" value="Glu_tRNA_reductase"/>
    <property type="match status" value="1"/>
</dbReference>
<evidence type="ECO:0000256" key="13">
    <source>
        <dbReference type="RuleBase" id="RU000584"/>
    </source>
</evidence>
<evidence type="ECO:0000256" key="9">
    <source>
        <dbReference type="PIRSR" id="PIRSR000445-1"/>
    </source>
</evidence>
<keyword evidence="19" id="KW-1185">Reference proteome</keyword>
<evidence type="ECO:0000259" key="17">
    <source>
        <dbReference type="Pfam" id="PF05201"/>
    </source>
</evidence>
<protein>
    <recommendedName>
        <fullName evidence="3 8">Glutamyl-tRNA reductase</fullName>
        <shortName evidence="8">GluTR</shortName>
        <ecNumber evidence="3 8">1.2.1.70</ecNumber>
    </recommendedName>
</protein>
<dbReference type="Pfam" id="PF00745">
    <property type="entry name" value="GlutR_dimer"/>
    <property type="match status" value="1"/>
</dbReference>
<dbReference type="FunFam" id="3.30.460.30:FF:000001">
    <property type="entry name" value="Glutamyl-tRNA reductase"/>
    <property type="match status" value="1"/>
</dbReference>
<dbReference type="NCBIfam" id="NF000744">
    <property type="entry name" value="PRK00045.1-3"/>
    <property type="match status" value="1"/>
</dbReference>
<evidence type="ECO:0000313" key="18">
    <source>
        <dbReference type="EMBL" id="SDJ81710.1"/>
    </source>
</evidence>
<dbReference type="NCBIfam" id="TIGR01035">
    <property type="entry name" value="hemA"/>
    <property type="match status" value="1"/>
</dbReference>
<dbReference type="GO" id="GO:0008883">
    <property type="term" value="F:glutamyl-tRNA reductase activity"/>
    <property type="evidence" value="ECO:0007669"/>
    <property type="project" value="UniProtKB-UniRule"/>
</dbReference>
<evidence type="ECO:0000256" key="5">
    <source>
        <dbReference type="ARBA" id="ARBA00023002"/>
    </source>
</evidence>
<organism evidence="18 19">
    <name type="scientific">Actinopolyspora mzabensis</name>
    <dbReference type="NCBI Taxonomy" id="995066"/>
    <lineage>
        <taxon>Bacteria</taxon>
        <taxon>Bacillati</taxon>
        <taxon>Actinomycetota</taxon>
        <taxon>Actinomycetes</taxon>
        <taxon>Actinopolysporales</taxon>
        <taxon>Actinopolysporaceae</taxon>
        <taxon>Actinopolyspora</taxon>
    </lineage>
</organism>
<dbReference type="Pfam" id="PF01488">
    <property type="entry name" value="Shikimate_DH"/>
    <property type="match status" value="1"/>
</dbReference>
<dbReference type="RefSeq" id="WP_092626439.1">
    <property type="nucleotide sequence ID" value="NZ_FNFM01000002.1"/>
</dbReference>
<dbReference type="SUPFAM" id="SSF69075">
    <property type="entry name" value="Glutamyl tRNA-reductase dimerization domain"/>
    <property type="match status" value="1"/>
</dbReference>
<evidence type="ECO:0000256" key="11">
    <source>
        <dbReference type="PIRSR" id="PIRSR000445-3"/>
    </source>
</evidence>
<evidence type="ECO:0000313" key="19">
    <source>
        <dbReference type="Proteomes" id="UP000199213"/>
    </source>
</evidence>
<evidence type="ECO:0000259" key="16">
    <source>
        <dbReference type="Pfam" id="PF01488"/>
    </source>
</evidence>
<dbReference type="GO" id="GO:0050661">
    <property type="term" value="F:NADP binding"/>
    <property type="evidence" value="ECO:0007669"/>
    <property type="project" value="InterPro"/>
</dbReference>
<evidence type="ECO:0000256" key="6">
    <source>
        <dbReference type="ARBA" id="ARBA00023244"/>
    </source>
</evidence>
<feature type="domain" description="Quinate/shikimate 5-dehydrogenase/glutamyl-tRNA reductase" evidence="16">
    <location>
        <begin position="173"/>
        <end position="311"/>
    </location>
</feature>
<comment type="pathway">
    <text evidence="1 8 13">Porphyrin-containing compound metabolism; protoporphyrin-IX biosynthesis; 5-aminolevulinate from L-glutamyl-tRNA(Glu): step 1/2.</text>
</comment>
<feature type="active site" description="Nucleophile" evidence="8 9">
    <location>
        <position position="50"/>
    </location>
</feature>
<dbReference type="CDD" id="cd05213">
    <property type="entry name" value="NAD_bind_Glutamyl_tRNA_reduct"/>
    <property type="match status" value="1"/>
</dbReference>
<dbReference type="Gene3D" id="3.40.50.720">
    <property type="entry name" value="NAD(P)-binding Rossmann-like Domain"/>
    <property type="match status" value="1"/>
</dbReference>
<dbReference type="InterPro" id="IPR000343">
    <property type="entry name" value="4pyrrol_synth_GluRdtase"/>
</dbReference>
<dbReference type="InterPro" id="IPR006151">
    <property type="entry name" value="Shikm_DH/Glu-tRNA_Rdtase"/>
</dbReference>
<proteinExistence type="inferred from homology"/>
<feature type="binding site" evidence="8 10">
    <location>
        <position position="120"/>
    </location>
    <ligand>
        <name>substrate</name>
    </ligand>
</feature>
<feature type="binding site" evidence="8 10">
    <location>
        <position position="109"/>
    </location>
    <ligand>
        <name>substrate</name>
    </ligand>
</feature>
<dbReference type="InterPro" id="IPR036291">
    <property type="entry name" value="NAD(P)-bd_dom_sf"/>
</dbReference>
<dbReference type="Pfam" id="PF05201">
    <property type="entry name" value="GlutR_N"/>
    <property type="match status" value="1"/>
</dbReference>
<evidence type="ECO:0000256" key="8">
    <source>
        <dbReference type="HAMAP-Rule" id="MF_00087"/>
    </source>
</evidence>
<dbReference type="InterPro" id="IPR015895">
    <property type="entry name" value="4pyrrol_synth_GluRdtase_N"/>
</dbReference>
<gene>
    <name evidence="8" type="primary">hemA</name>
    <name evidence="18" type="ORF">SAMN04487820_102224</name>
</gene>
<feature type="domain" description="Tetrapyrrole biosynthesis glutamyl-tRNA reductase dimerisation" evidence="15">
    <location>
        <begin position="324"/>
        <end position="423"/>
    </location>
</feature>
<comment type="similarity">
    <text evidence="2 8 13">Belongs to the glutamyl-tRNA reductase family.</text>
</comment>
<dbReference type="InterPro" id="IPR018214">
    <property type="entry name" value="GluRdtase_CS"/>
</dbReference>
<dbReference type="SUPFAM" id="SSF69742">
    <property type="entry name" value="Glutamyl tRNA-reductase catalytic, N-terminal domain"/>
    <property type="match status" value="1"/>
</dbReference>
<feature type="domain" description="Glutamyl-tRNA reductase N-terminal" evidence="17">
    <location>
        <begin position="6"/>
        <end position="156"/>
    </location>
</feature>
<dbReference type="AlphaFoldDB" id="A0A1G8WVV6"/>
<feature type="site" description="Important for activity" evidence="8 12">
    <location>
        <position position="99"/>
    </location>
</feature>
<evidence type="ECO:0000256" key="2">
    <source>
        <dbReference type="ARBA" id="ARBA00005916"/>
    </source>
</evidence>
<dbReference type="Gene3D" id="3.30.460.30">
    <property type="entry name" value="Glutamyl-tRNA reductase, N-terminal domain"/>
    <property type="match status" value="1"/>
</dbReference>
<evidence type="ECO:0000256" key="4">
    <source>
        <dbReference type="ARBA" id="ARBA00022857"/>
    </source>
</evidence>
<accession>A0A1G8WVV6</accession>
<name>A0A1G8WVV6_ACTMZ</name>
<feature type="binding site" evidence="8 11">
    <location>
        <begin position="189"/>
        <end position="194"/>
    </location>
    <ligand>
        <name>NADP(+)</name>
        <dbReference type="ChEBI" id="CHEBI:58349"/>
    </ligand>
</feature>
<evidence type="ECO:0000256" key="14">
    <source>
        <dbReference type="SAM" id="MobiDB-lite"/>
    </source>
</evidence>
<dbReference type="PIRSF" id="PIRSF000445">
    <property type="entry name" value="4pyrrol_synth_GluRdtase"/>
    <property type="match status" value="1"/>
</dbReference>
<dbReference type="InterPro" id="IPR015896">
    <property type="entry name" value="4pyrrol_synth_GluRdtase_dimer"/>
</dbReference>
<dbReference type="PANTHER" id="PTHR43013">
    <property type="entry name" value="GLUTAMYL-TRNA REDUCTASE"/>
    <property type="match status" value="1"/>
</dbReference>
<dbReference type="UniPathway" id="UPA00251">
    <property type="reaction ID" value="UER00316"/>
</dbReference>
<evidence type="ECO:0000256" key="7">
    <source>
        <dbReference type="ARBA" id="ARBA00047464"/>
    </source>
</evidence>
<comment type="catalytic activity">
    <reaction evidence="7 8 13">
        <text>(S)-4-amino-5-oxopentanoate + tRNA(Glu) + NADP(+) = L-glutamyl-tRNA(Glu) + NADPH + H(+)</text>
        <dbReference type="Rhea" id="RHEA:12344"/>
        <dbReference type="Rhea" id="RHEA-COMP:9663"/>
        <dbReference type="Rhea" id="RHEA-COMP:9680"/>
        <dbReference type="ChEBI" id="CHEBI:15378"/>
        <dbReference type="ChEBI" id="CHEBI:57501"/>
        <dbReference type="ChEBI" id="CHEBI:57783"/>
        <dbReference type="ChEBI" id="CHEBI:58349"/>
        <dbReference type="ChEBI" id="CHEBI:78442"/>
        <dbReference type="ChEBI" id="CHEBI:78520"/>
        <dbReference type="EC" id="1.2.1.70"/>
    </reaction>
</comment>
<comment type="domain">
    <text evidence="8">Possesses an unusual extended V-shaped dimeric structure with each monomer consisting of three distinct domains arranged along a curved 'spinal' alpha-helix. The N-terminal catalytic domain specifically recognizes the glutamate moiety of the substrate. The second domain is the NADPH-binding domain, and the third C-terminal domain is responsible for dimerization.</text>
</comment>
<feature type="binding site" evidence="8 10">
    <location>
        <begin position="49"/>
        <end position="52"/>
    </location>
    <ligand>
        <name>substrate</name>
    </ligand>
</feature>